<feature type="compositionally biased region" description="Basic and acidic residues" evidence="1">
    <location>
        <begin position="119"/>
        <end position="133"/>
    </location>
</feature>
<name>A0A974DKJ4_XENLA</name>
<evidence type="ECO:0000256" key="1">
    <source>
        <dbReference type="SAM" id="MobiDB-lite"/>
    </source>
</evidence>
<gene>
    <name evidence="2" type="ORF">XELAEV_18011314mg</name>
</gene>
<dbReference type="Proteomes" id="UP000694892">
    <property type="component" value="Chromosome 2L"/>
</dbReference>
<feature type="region of interest" description="Disordered" evidence="1">
    <location>
        <begin position="79"/>
        <end position="141"/>
    </location>
</feature>
<feature type="region of interest" description="Disordered" evidence="1">
    <location>
        <begin position="35"/>
        <end position="59"/>
    </location>
</feature>
<evidence type="ECO:0000313" key="3">
    <source>
        <dbReference type="Proteomes" id="UP000694892"/>
    </source>
</evidence>
<protein>
    <submittedName>
        <fullName evidence="2">Uncharacterized protein</fullName>
    </submittedName>
</protein>
<dbReference type="EMBL" id="CM004468">
    <property type="protein sequence ID" value="OCT93639.1"/>
    <property type="molecule type" value="Genomic_DNA"/>
</dbReference>
<evidence type="ECO:0000313" key="2">
    <source>
        <dbReference type="EMBL" id="OCT93639.1"/>
    </source>
</evidence>
<organism evidence="2 3">
    <name type="scientific">Xenopus laevis</name>
    <name type="common">African clawed frog</name>
    <dbReference type="NCBI Taxonomy" id="8355"/>
    <lineage>
        <taxon>Eukaryota</taxon>
        <taxon>Metazoa</taxon>
        <taxon>Chordata</taxon>
        <taxon>Craniata</taxon>
        <taxon>Vertebrata</taxon>
        <taxon>Euteleostomi</taxon>
        <taxon>Amphibia</taxon>
        <taxon>Batrachia</taxon>
        <taxon>Anura</taxon>
        <taxon>Pipoidea</taxon>
        <taxon>Pipidae</taxon>
        <taxon>Xenopodinae</taxon>
        <taxon>Xenopus</taxon>
        <taxon>Xenopus</taxon>
    </lineage>
</organism>
<reference evidence="3" key="1">
    <citation type="journal article" date="2016" name="Nature">
        <title>Genome evolution in the allotetraploid frog Xenopus laevis.</title>
        <authorList>
            <person name="Session A.M."/>
            <person name="Uno Y."/>
            <person name="Kwon T."/>
            <person name="Chapman J.A."/>
            <person name="Toyoda A."/>
            <person name="Takahashi S."/>
            <person name="Fukui A."/>
            <person name="Hikosaka A."/>
            <person name="Suzuki A."/>
            <person name="Kondo M."/>
            <person name="van Heeringen S.J."/>
            <person name="Quigley I."/>
            <person name="Heinz S."/>
            <person name="Ogino H."/>
            <person name="Ochi H."/>
            <person name="Hellsten U."/>
            <person name="Lyons J.B."/>
            <person name="Simakov O."/>
            <person name="Putnam N."/>
            <person name="Stites J."/>
            <person name="Kuroki Y."/>
            <person name="Tanaka T."/>
            <person name="Michiue T."/>
            <person name="Watanabe M."/>
            <person name="Bogdanovic O."/>
            <person name="Lister R."/>
            <person name="Georgiou G."/>
            <person name="Paranjpe S.S."/>
            <person name="van Kruijsbergen I."/>
            <person name="Shu S."/>
            <person name="Carlson J."/>
            <person name="Kinoshita T."/>
            <person name="Ohta Y."/>
            <person name="Mawaribuchi S."/>
            <person name="Jenkins J."/>
            <person name="Grimwood J."/>
            <person name="Schmutz J."/>
            <person name="Mitros T."/>
            <person name="Mozaffari S.V."/>
            <person name="Suzuki Y."/>
            <person name="Haramoto Y."/>
            <person name="Yamamoto T.S."/>
            <person name="Takagi C."/>
            <person name="Heald R."/>
            <person name="Miller K."/>
            <person name="Haudenschild C."/>
            <person name="Kitzman J."/>
            <person name="Nakayama T."/>
            <person name="Izutsu Y."/>
            <person name="Robert J."/>
            <person name="Fortriede J."/>
            <person name="Burns K."/>
            <person name="Lotay V."/>
            <person name="Karimi K."/>
            <person name="Yasuoka Y."/>
            <person name="Dichmann D.S."/>
            <person name="Flajnik M.F."/>
            <person name="Houston D.W."/>
            <person name="Shendure J."/>
            <person name="DuPasquier L."/>
            <person name="Vize P.D."/>
            <person name="Zorn A.M."/>
            <person name="Ito M."/>
            <person name="Marcotte E.M."/>
            <person name="Wallingford J.B."/>
            <person name="Ito Y."/>
            <person name="Asashima M."/>
            <person name="Ueno N."/>
            <person name="Matsuda Y."/>
            <person name="Veenstra G.J."/>
            <person name="Fujiyama A."/>
            <person name="Harland R.M."/>
            <person name="Taira M."/>
            <person name="Rokhsar D.S."/>
        </authorList>
    </citation>
    <scope>NUCLEOTIDE SEQUENCE [LARGE SCALE GENOMIC DNA]</scope>
    <source>
        <strain evidence="3">J</strain>
    </source>
</reference>
<dbReference type="AlphaFoldDB" id="A0A974DKJ4"/>
<accession>A0A974DKJ4</accession>
<feature type="non-terminal residue" evidence="2">
    <location>
        <position position="141"/>
    </location>
</feature>
<proteinExistence type="predicted"/>
<sequence>MTPVTHNKQGCTYTYHTLTLLQVVNYSQEDPHSCRTHAGGGAAQPGPVYNPTREAADTQGVRLAGTSPLIRTLPRLTRVTPSPATIRANPAASPEPENDIHQPGDAASPARSAVPADSTSERDSATCWSRERTAPLLLPVA</sequence>